<name>M7N646_9BACT</name>
<comment type="catalytic activity">
    <reaction evidence="3">
        <text>D-glucose + ATP = D-glucose 6-phosphate + ADP + H(+)</text>
        <dbReference type="Rhea" id="RHEA:17825"/>
        <dbReference type="ChEBI" id="CHEBI:4167"/>
        <dbReference type="ChEBI" id="CHEBI:15378"/>
        <dbReference type="ChEBI" id="CHEBI:30616"/>
        <dbReference type="ChEBI" id="CHEBI:61548"/>
        <dbReference type="ChEBI" id="CHEBI:456216"/>
        <dbReference type="EC" id="2.7.1.2"/>
    </reaction>
</comment>
<evidence type="ECO:0000256" key="4">
    <source>
        <dbReference type="RuleBase" id="RU004046"/>
    </source>
</evidence>
<evidence type="ECO:0000256" key="3">
    <source>
        <dbReference type="HAMAP-Rule" id="MF_00524"/>
    </source>
</evidence>
<dbReference type="OrthoDB" id="9800595at2"/>
<organism evidence="5 6">
    <name type="scientific">Cesiribacter andamanensis AMV16</name>
    <dbReference type="NCBI Taxonomy" id="1279009"/>
    <lineage>
        <taxon>Bacteria</taxon>
        <taxon>Pseudomonadati</taxon>
        <taxon>Bacteroidota</taxon>
        <taxon>Cytophagia</taxon>
        <taxon>Cytophagales</taxon>
        <taxon>Cesiribacteraceae</taxon>
        <taxon>Cesiribacter</taxon>
    </lineage>
</organism>
<dbReference type="Gene3D" id="3.30.420.40">
    <property type="match status" value="1"/>
</dbReference>
<feature type="binding site" evidence="3">
    <location>
        <begin position="23"/>
        <end position="28"/>
    </location>
    <ligand>
        <name>ATP</name>
        <dbReference type="ChEBI" id="CHEBI:30616"/>
    </ligand>
</feature>
<dbReference type="GO" id="GO:0006096">
    <property type="term" value="P:glycolytic process"/>
    <property type="evidence" value="ECO:0007669"/>
    <property type="project" value="UniProtKB-UniRule"/>
</dbReference>
<keyword evidence="1 3" id="KW-0808">Transferase</keyword>
<dbReference type="PANTHER" id="PTHR47363:SF1">
    <property type="entry name" value="GLUCOKINASE"/>
    <property type="match status" value="1"/>
</dbReference>
<comment type="similarity">
    <text evidence="3 4">Belongs to the bacterial glucokinase family.</text>
</comment>
<evidence type="ECO:0000313" key="5">
    <source>
        <dbReference type="EMBL" id="EMR02742.1"/>
    </source>
</evidence>
<dbReference type="InterPro" id="IPR003836">
    <property type="entry name" value="Glucokinase"/>
</dbReference>
<comment type="subcellular location">
    <subcellularLocation>
        <location evidence="3">Cytoplasm</location>
    </subcellularLocation>
</comment>
<evidence type="ECO:0000256" key="2">
    <source>
        <dbReference type="ARBA" id="ARBA00022777"/>
    </source>
</evidence>
<keyword evidence="3" id="KW-0963">Cytoplasm</keyword>
<sequence length="360" mass="39493">MLLPIHFPHAGAWLSKNQRILAADVGGTKTILELFDVRQNHFHSIKTTTYRSKDHSSFLEIVRLFLIEQPMPDKICIGIAGPVLQGTCKTTNLAWVVDTEEIRQQLGIPYVFLINDLEANAYGLAALSPSDTKTLHAGNPENGGNVAIIAAGTGLGEAGLFWDGKAYHPFPTEGGHASFSPRSELDIALCSYLQKQFGHVSWERVVSGMGIYNIYLFLRDVLKRDEPAWLEEKMLSGDPASVISKTALQGGCPICDETMQLFVHYLAEESANLVLKMKATGGLYLGGGIAPKILPLLTEERFMPDFFPRGRMRELLEGVPVYIILNPHTALLGAAHYGAYSGLPTTTLNFPAIELLETLD</sequence>
<comment type="caution">
    <text evidence="5">The sequence shown here is derived from an EMBL/GenBank/DDBJ whole genome shotgun (WGS) entry which is preliminary data.</text>
</comment>
<accession>M7N646</accession>
<keyword evidence="3" id="KW-0067">ATP-binding</keyword>
<dbReference type="Gene3D" id="3.40.367.20">
    <property type="match status" value="1"/>
</dbReference>
<dbReference type="Pfam" id="PF02685">
    <property type="entry name" value="Glucokinase"/>
    <property type="match status" value="1"/>
</dbReference>
<dbReference type="GO" id="GO:0005524">
    <property type="term" value="F:ATP binding"/>
    <property type="evidence" value="ECO:0007669"/>
    <property type="project" value="UniProtKB-UniRule"/>
</dbReference>
<keyword evidence="3" id="KW-0324">Glycolysis</keyword>
<dbReference type="CDD" id="cd24008">
    <property type="entry name" value="ASKHA_NBD_GLK"/>
    <property type="match status" value="1"/>
</dbReference>
<dbReference type="InterPro" id="IPR043129">
    <property type="entry name" value="ATPase_NBD"/>
</dbReference>
<proteinExistence type="inferred from homology"/>
<keyword evidence="3" id="KW-0547">Nucleotide-binding</keyword>
<protein>
    <recommendedName>
        <fullName evidence="3">Glucokinase</fullName>
        <ecNumber evidence="3">2.7.1.2</ecNumber>
    </recommendedName>
    <alternativeName>
        <fullName evidence="3">Glucose kinase</fullName>
    </alternativeName>
</protein>
<dbReference type="PANTHER" id="PTHR47363">
    <property type="entry name" value="GLUCOKINASE"/>
    <property type="match status" value="1"/>
</dbReference>
<keyword evidence="2 3" id="KW-0418">Kinase</keyword>
<dbReference type="eggNOG" id="COG0837">
    <property type="taxonomic scope" value="Bacteria"/>
</dbReference>
<reference evidence="5 6" key="1">
    <citation type="journal article" date="2013" name="Genome Announc.">
        <title>Draft Genome Sequence of Cesiribacter andamanensis Strain AMV16T, Isolated from a Soil Sample from a Mud Volcano in the Andaman Islands, India.</title>
        <authorList>
            <person name="Shivaji S."/>
            <person name="Ara S."/>
            <person name="Begum Z."/>
            <person name="Srinivas T.N."/>
            <person name="Singh A."/>
            <person name="Kumar Pinnaka A."/>
        </authorList>
    </citation>
    <scope>NUCLEOTIDE SEQUENCE [LARGE SCALE GENOMIC DNA]</scope>
    <source>
        <strain evidence="5 6">AMV16</strain>
    </source>
</reference>
<dbReference type="EC" id="2.7.1.2" evidence="3"/>
<dbReference type="SUPFAM" id="SSF53067">
    <property type="entry name" value="Actin-like ATPase domain"/>
    <property type="match status" value="1"/>
</dbReference>
<dbReference type="Proteomes" id="UP000011910">
    <property type="component" value="Unassembled WGS sequence"/>
</dbReference>
<evidence type="ECO:0000256" key="1">
    <source>
        <dbReference type="ARBA" id="ARBA00022679"/>
    </source>
</evidence>
<dbReference type="GO" id="GO:0004340">
    <property type="term" value="F:glucokinase activity"/>
    <property type="evidence" value="ECO:0007669"/>
    <property type="project" value="UniProtKB-UniRule"/>
</dbReference>
<keyword evidence="6" id="KW-1185">Reference proteome</keyword>
<evidence type="ECO:0000313" key="6">
    <source>
        <dbReference type="Proteomes" id="UP000011910"/>
    </source>
</evidence>
<gene>
    <name evidence="3 5" type="primary">glk</name>
    <name evidence="5" type="ORF">ADICEAN_02111</name>
</gene>
<dbReference type="RefSeq" id="WP_009195504.1">
    <property type="nucleotide sequence ID" value="NZ_AODQ01000047.1"/>
</dbReference>
<dbReference type="GO" id="GO:0005737">
    <property type="term" value="C:cytoplasm"/>
    <property type="evidence" value="ECO:0007669"/>
    <property type="project" value="UniProtKB-SubCell"/>
</dbReference>
<dbReference type="AlphaFoldDB" id="M7N646"/>
<dbReference type="EMBL" id="AODQ01000047">
    <property type="protein sequence ID" value="EMR02742.1"/>
    <property type="molecule type" value="Genomic_DNA"/>
</dbReference>
<dbReference type="STRING" id="1279009.ADICEAN_02111"/>
<dbReference type="GO" id="GO:0005536">
    <property type="term" value="F:D-glucose binding"/>
    <property type="evidence" value="ECO:0007669"/>
    <property type="project" value="InterPro"/>
</dbReference>
<dbReference type="PATRIC" id="fig|1279009.4.peg.2137"/>
<dbReference type="NCBIfam" id="TIGR00749">
    <property type="entry name" value="glk"/>
    <property type="match status" value="1"/>
</dbReference>
<dbReference type="HAMAP" id="MF_00524">
    <property type="entry name" value="Glucokinase"/>
    <property type="match status" value="1"/>
</dbReference>